<accession>L9L4A2</accession>
<name>L9L4A2_TUPCH</name>
<dbReference type="AlphaFoldDB" id="L9L4A2"/>
<dbReference type="Proteomes" id="UP000011518">
    <property type="component" value="Unassembled WGS sequence"/>
</dbReference>
<evidence type="ECO:0000313" key="2">
    <source>
        <dbReference type="Proteomes" id="UP000011518"/>
    </source>
</evidence>
<reference evidence="2" key="2">
    <citation type="journal article" date="2013" name="Nat. Commun.">
        <title>Genome of the Chinese tree shrew.</title>
        <authorList>
            <person name="Fan Y."/>
            <person name="Huang Z.Y."/>
            <person name="Cao C.C."/>
            <person name="Chen C.S."/>
            <person name="Chen Y.X."/>
            <person name="Fan D.D."/>
            <person name="He J."/>
            <person name="Hou H.L."/>
            <person name="Hu L."/>
            <person name="Hu X.T."/>
            <person name="Jiang X.T."/>
            <person name="Lai R."/>
            <person name="Lang Y.S."/>
            <person name="Liang B."/>
            <person name="Liao S.G."/>
            <person name="Mu D."/>
            <person name="Ma Y.Y."/>
            <person name="Niu Y.Y."/>
            <person name="Sun X.Q."/>
            <person name="Xia J.Q."/>
            <person name="Xiao J."/>
            <person name="Xiong Z.Q."/>
            <person name="Xu L."/>
            <person name="Yang L."/>
            <person name="Zhang Y."/>
            <person name="Zhao W."/>
            <person name="Zhao X.D."/>
            <person name="Zheng Y.T."/>
            <person name="Zhou J.M."/>
            <person name="Zhu Y.B."/>
            <person name="Zhang G.J."/>
            <person name="Wang J."/>
            <person name="Yao Y.G."/>
        </authorList>
    </citation>
    <scope>NUCLEOTIDE SEQUENCE [LARGE SCALE GENOMIC DNA]</scope>
</reference>
<protein>
    <submittedName>
        <fullName evidence="1">Uncharacterized protein</fullName>
    </submittedName>
</protein>
<evidence type="ECO:0000313" key="1">
    <source>
        <dbReference type="EMBL" id="ELW69793.1"/>
    </source>
</evidence>
<proteinExistence type="predicted"/>
<gene>
    <name evidence="1" type="ORF">TREES_T100017622</name>
</gene>
<sequence>MCAVVQQAEATGGRCVSTRVAEPSKVGSLRLVCDSSSRAVEVSTGCGCASTLAAVWLLDQVDEQF</sequence>
<keyword evidence="2" id="KW-1185">Reference proteome</keyword>
<reference evidence="2" key="1">
    <citation type="submission" date="2012-07" db="EMBL/GenBank/DDBJ databases">
        <title>Genome of the Chinese tree shrew, a rising model animal genetically related to primates.</title>
        <authorList>
            <person name="Zhang G."/>
            <person name="Fan Y."/>
            <person name="Yao Y."/>
            <person name="Huang Z."/>
        </authorList>
    </citation>
    <scope>NUCLEOTIDE SEQUENCE [LARGE SCALE GENOMIC DNA]</scope>
</reference>
<organism evidence="1 2">
    <name type="scientific">Tupaia chinensis</name>
    <name type="common">Chinese tree shrew</name>
    <name type="synonym">Tupaia belangeri chinensis</name>
    <dbReference type="NCBI Taxonomy" id="246437"/>
    <lineage>
        <taxon>Eukaryota</taxon>
        <taxon>Metazoa</taxon>
        <taxon>Chordata</taxon>
        <taxon>Craniata</taxon>
        <taxon>Vertebrata</taxon>
        <taxon>Euteleostomi</taxon>
        <taxon>Mammalia</taxon>
        <taxon>Eutheria</taxon>
        <taxon>Euarchontoglires</taxon>
        <taxon>Scandentia</taxon>
        <taxon>Tupaiidae</taxon>
        <taxon>Tupaia</taxon>
    </lineage>
</organism>
<dbReference type="EMBL" id="KB320521">
    <property type="protein sequence ID" value="ELW69793.1"/>
    <property type="molecule type" value="Genomic_DNA"/>
</dbReference>
<dbReference type="InParanoid" id="L9L4A2"/>